<dbReference type="Proteomes" id="UP000003026">
    <property type="component" value="Unassembled WGS sequence"/>
</dbReference>
<dbReference type="AlphaFoldDB" id="I9ZHW0"/>
<dbReference type="EMBL" id="AKNW01000007">
    <property type="protein sequence ID" value="EJB35933.1"/>
    <property type="molecule type" value="Genomic_DNA"/>
</dbReference>
<comment type="caution">
    <text evidence="1">The sequence shown here is derived from an EMBL/GenBank/DDBJ whole genome shotgun (WGS) entry which is preliminary data.</text>
</comment>
<organism evidence="1 2">
    <name type="scientific">Helicobacter pylori NQ4044</name>
    <dbReference type="NCBI Taxonomy" id="992028"/>
    <lineage>
        <taxon>Bacteria</taxon>
        <taxon>Pseudomonadati</taxon>
        <taxon>Campylobacterota</taxon>
        <taxon>Epsilonproteobacteria</taxon>
        <taxon>Campylobacterales</taxon>
        <taxon>Helicobacteraceae</taxon>
        <taxon>Helicobacter</taxon>
    </lineage>
</organism>
<gene>
    <name evidence="1" type="ORF">HPNQ4044_0975</name>
</gene>
<dbReference type="PATRIC" id="fig|992028.3.peg.951"/>
<evidence type="ECO:0000313" key="2">
    <source>
        <dbReference type="Proteomes" id="UP000003026"/>
    </source>
</evidence>
<proteinExistence type="predicted"/>
<protein>
    <submittedName>
        <fullName evidence="1">Uncharacterized protein</fullName>
    </submittedName>
</protein>
<evidence type="ECO:0000313" key="1">
    <source>
        <dbReference type="EMBL" id="EJB35933.1"/>
    </source>
</evidence>
<sequence>MIFLQQKHYFKEHFMKKRFLLSLSLSRLRYHRSTLKTTAFL</sequence>
<accession>I9ZHW0</accession>
<name>I9ZHW0_HELPX</name>
<reference evidence="1 2" key="1">
    <citation type="submission" date="2012-04" db="EMBL/GenBank/DDBJ databases">
        <title>Genome sequence of Helicobacter pylori NQ4044.</title>
        <authorList>
            <person name="Blanchard T.G."/>
            <person name="Czinn S.J."/>
            <person name="McCracken C."/>
            <person name="Abolude K."/>
            <person name="Maroo A."/>
            <person name="Santana-Cruz I."/>
            <person name="Tallon L.J."/>
            <person name="Ficke F.W.F."/>
        </authorList>
    </citation>
    <scope>NUCLEOTIDE SEQUENCE [LARGE SCALE GENOMIC DNA]</scope>
    <source>
        <strain evidence="1 2">NQ4044</strain>
    </source>
</reference>